<feature type="compositionally biased region" description="Polar residues" evidence="18">
    <location>
        <begin position="323"/>
        <end position="340"/>
    </location>
</feature>
<comment type="catalytic activity">
    <reaction evidence="15">
        <text>DNA(n) + a 2'-deoxyribonucleoside 5'-triphosphate = DNA(n+1) + diphosphate</text>
        <dbReference type="Rhea" id="RHEA:22508"/>
        <dbReference type="Rhea" id="RHEA-COMP:17339"/>
        <dbReference type="Rhea" id="RHEA-COMP:17340"/>
        <dbReference type="ChEBI" id="CHEBI:33019"/>
        <dbReference type="ChEBI" id="CHEBI:61560"/>
        <dbReference type="ChEBI" id="CHEBI:173112"/>
        <dbReference type="EC" id="2.7.7.7"/>
    </reaction>
</comment>
<keyword evidence="10 16" id="KW-0227">DNA damage</keyword>
<accession>A0A1U8QA69</accession>
<dbReference type="GO" id="GO:0046872">
    <property type="term" value="F:metal ion binding"/>
    <property type="evidence" value="ECO:0007669"/>
    <property type="project" value="UniProtKB-KW"/>
</dbReference>
<feature type="region of interest" description="Disordered" evidence="18">
    <location>
        <begin position="1"/>
        <end position="39"/>
    </location>
</feature>
<comment type="similarity">
    <text evidence="3 16">Belongs to the DNA polymerase type-Y family.</text>
</comment>
<dbReference type="OrthoDB" id="427711at2759"/>
<evidence type="ECO:0000313" key="21">
    <source>
        <dbReference type="Proteomes" id="UP000189703"/>
    </source>
</evidence>
<dbReference type="GO" id="GO:0006281">
    <property type="term" value="P:DNA repair"/>
    <property type="evidence" value="ECO:0007669"/>
    <property type="project" value="UniProtKB-KW"/>
</dbReference>
<evidence type="ECO:0000256" key="13">
    <source>
        <dbReference type="ARBA" id="ARBA00023204"/>
    </source>
</evidence>
<evidence type="ECO:0000256" key="11">
    <source>
        <dbReference type="ARBA" id="ARBA00022842"/>
    </source>
</evidence>
<dbReference type="InterPro" id="IPR022880">
    <property type="entry name" value="DNApol_IV"/>
</dbReference>
<dbReference type="Pfam" id="PF21999">
    <property type="entry name" value="IMS_HHH_1"/>
    <property type="match status" value="1"/>
</dbReference>
<dbReference type="InterPro" id="IPR036775">
    <property type="entry name" value="DNA_pol_Y-fam_lit_finger_sf"/>
</dbReference>
<evidence type="ECO:0000256" key="5">
    <source>
        <dbReference type="ARBA" id="ARBA00022634"/>
    </source>
</evidence>
<dbReference type="SUPFAM" id="SSF56672">
    <property type="entry name" value="DNA/RNA polymerases"/>
    <property type="match status" value="1"/>
</dbReference>
<dbReference type="Pfam" id="PF00533">
    <property type="entry name" value="BRCT"/>
    <property type="match status" value="1"/>
</dbReference>
<dbReference type="Gene3D" id="3.40.50.10190">
    <property type="entry name" value="BRCT domain"/>
    <property type="match status" value="1"/>
</dbReference>
<evidence type="ECO:0000256" key="9">
    <source>
        <dbReference type="ARBA" id="ARBA00022723"/>
    </source>
</evidence>
<dbReference type="InParanoid" id="A0A1U8QA69"/>
<dbReference type="FunFam" id="3.30.1490.100:FF:000001">
    <property type="entry name" value="DNA repair protein REV1"/>
    <property type="match status" value="1"/>
</dbReference>
<dbReference type="FunFam" id="3.40.50.10190:FF:000011">
    <property type="entry name" value="DNA repair protein REV1"/>
    <property type="match status" value="1"/>
</dbReference>
<keyword evidence="21" id="KW-1185">Reference proteome</keyword>
<comment type="function">
    <text evidence="16">Deoxycytidyl transferase involved in DNA repair. Transfers a dCMP residue from dCTP to the 3'-end of a DNA primer in a template-dependent reaction. May assist in the first step in the bypass of abasic lesions by the insertion of a nucleotide opposite the lesion. Required for normal induction of mutations by physical and chemical agents.</text>
</comment>
<feature type="region of interest" description="Disordered" evidence="18">
    <location>
        <begin position="288"/>
        <end position="341"/>
    </location>
</feature>
<dbReference type="GO" id="GO:0003684">
    <property type="term" value="F:damaged DNA binding"/>
    <property type="evidence" value="ECO:0007669"/>
    <property type="project" value="UniProtKB-UniRule"/>
</dbReference>
<feature type="region of interest" description="Disordered" evidence="18">
    <location>
        <begin position="764"/>
        <end position="800"/>
    </location>
</feature>
<dbReference type="GO" id="GO:0005737">
    <property type="term" value="C:cytoplasm"/>
    <property type="evidence" value="ECO:0007669"/>
    <property type="project" value="UniProtKB-SubCell"/>
</dbReference>
<evidence type="ECO:0000256" key="2">
    <source>
        <dbReference type="ARBA" id="ARBA00004496"/>
    </source>
</evidence>
<dbReference type="InterPro" id="IPR053848">
    <property type="entry name" value="IMS_HHH_1"/>
</dbReference>
<evidence type="ECO:0000256" key="10">
    <source>
        <dbReference type="ARBA" id="ARBA00022763"/>
    </source>
</evidence>
<dbReference type="InterPro" id="IPR036420">
    <property type="entry name" value="BRCT_dom_sf"/>
</dbReference>
<reference evidence="22" key="1">
    <citation type="submission" date="2025-08" db="UniProtKB">
        <authorList>
            <consortium name="RefSeq"/>
        </authorList>
    </citation>
    <scope>IDENTIFICATION</scope>
</reference>
<evidence type="ECO:0000313" key="22">
    <source>
        <dbReference type="RefSeq" id="XP_019055684.1"/>
    </source>
</evidence>
<keyword evidence="5 16" id="KW-0237">DNA synthesis</keyword>
<dbReference type="RefSeq" id="XP_019055684.1">
    <property type="nucleotide sequence ID" value="XM_019200139.1"/>
</dbReference>
<name>A0A1U8QA69_NELNU</name>
<dbReference type="CDD" id="cd17719">
    <property type="entry name" value="BRCT_Rev1"/>
    <property type="match status" value="1"/>
</dbReference>
<comment type="cofactor">
    <cofactor evidence="17">
        <name>Mg(2+)</name>
        <dbReference type="ChEBI" id="CHEBI:18420"/>
    </cofactor>
    <text evidence="17">Binds 2 magnesium ions.</text>
</comment>
<dbReference type="InterPro" id="IPR001126">
    <property type="entry name" value="UmuC"/>
</dbReference>
<dbReference type="NCBIfam" id="NF002677">
    <property type="entry name" value="PRK02406.1"/>
    <property type="match status" value="1"/>
</dbReference>
<evidence type="ECO:0000256" key="8">
    <source>
        <dbReference type="ARBA" id="ARBA00022705"/>
    </source>
</evidence>
<dbReference type="GO" id="GO:0017125">
    <property type="term" value="F:deoxycytidyl transferase activity"/>
    <property type="evidence" value="ECO:0000318"/>
    <property type="project" value="GO_Central"/>
</dbReference>
<dbReference type="STRING" id="4432.A0A1U8QA69"/>
<keyword evidence="14 16" id="KW-0539">Nucleus</keyword>
<dbReference type="PIRSF" id="PIRSF036573">
    <property type="entry name" value="REV1"/>
    <property type="match status" value="1"/>
</dbReference>
<feature type="domain" description="BRCT" evidence="19">
    <location>
        <begin position="95"/>
        <end position="186"/>
    </location>
</feature>
<dbReference type="GO" id="GO:0006260">
    <property type="term" value="P:DNA replication"/>
    <property type="evidence" value="ECO:0007669"/>
    <property type="project" value="UniProtKB-KW"/>
</dbReference>
<dbReference type="Proteomes" id="UP000189703">
    <property type="component" value="Unplaced"/>
</dbReference>
<feature type="binding site" evidence="17">
    <location>
        <position position="495"/>
    </location>
    <ligand>
        <name>Mg(2+)</name>
        <dbReference type="ChEBI" id="CHEBI:18420"/>
        <label>1</label>
    </ligand>
</feature>
<keyword evidence="4" id="KW-0963">Cytoplasm</keyword>
<keyword evidence="9 17" id="KW-0479">Metal-binding</keyword>
<dbReference type="HAMAP" id="MF_01113">
    <property type="entry name" value="DNApol_IV"/>
    <property type="match status" value="1"/>
</dbReference>
<dbReference type="GO" id="GO:0070987">
    <property type="term" value="P:error-free translesion synthesis"/>
    <property type="evidence" value="ECO:0000318"/>
    <property type="project" value="GO_Central"/>
</dbReference>
<evidence type="ECO:0000256" key="7">
    <source>
        <dbReference type="ARBA" id="ARBA00022695"/>
    </source>
</evidence>
<evidence type="ECO:0000256" key="14">
    <source>
        <dbReference type="ARBA" id="ARBA00023242"/>
    </source>
</evidence>
<dbReference type="CDD" id="cd01701">
    <property type="entry name" value="PolY_Rev1"/>
    <property type="match status" value="1"/>
</dbReference>
<keyword evidence="8" id="KW-0235">DNA replication</keyword>
<feature type="domain" description="UmuC" evidence="20">
    <location>
        <begin position="394"/>
        <end position="575"/>
    </location>
</feature>
<comment type="subcellular location">
    <subcellularLocation>
        <location evidence="2">Cytoplasm</location>
    </subcellularLocation>
    <subcellularLocation>
        <location evidence="1 16">Nucleus</location>
    </subcellularLocation>
</comment>
<dbReference type="Gene3D" id="3.40.1170.60">
    <property type="match status" value="1"/>
</dbReference>
<dbReference type="Gene3D" id="3.30.1490.100">
    <property type="entry name" value="DNA polymerase, Y-family, little finger domain"/>
    <property type="match status" value="1"/>
</dbReference>
<feature type="binding site" evidence="17">
    <location>
        <position position="398"/>
    </location>
    <ligand>
        <name>Mg(2+)</name>
        <dbReference type="ChEBI" id="CHEBI:18420"/>
        <label>1</label>
    </ligand>
</feature>
<dbReference type="Gene3D" id="1.10.150.20">
    <property type="entry name" value="5' to 3' exonuclease, C-terminal subdomain"/>
    <property type="match status" value="1"/>
</dbReference>
<keyword evidence="11 17" id="KW-0460">Magnesium</keyword>
<dbReference type="FunFam" id="3.40.1170.60:FF:000004">
    <property type="entry name" value="DNA repair protein REV1"/>
    <property type="match status" value="1"/>
</dbReference>
<gene>
    <name evidence="22" type="primary">LOC104611687</name>
</gene>
<dbReference type="InterPro" id="IPR043502">
    <property type="entry name" value="DNA/RNA_pol_sf"/>
</dbReference>
<dbReference type="InterPro" id="IPR017961">
    <property type="entry name" value="DNA_pol_Y-fam_little_finger"/>
</dbReference>
<dbReference type="GO" id="GO:0003887">
    <property type="term" value="F:DNA-directed DNA polymerase activity"/>
    <property type="evidence" value="ECO:0000318"/>
    <property type="project" value="GO_Central"/>
</dbReference>
<dbReference type="OMA" id="EELHKCF"/>
<evidence type="ECO:0000256" key="15">
    <source>
        <dbReference type="ARBA" id="ARBA00049244"/>
    </source>
</evidence>
<feature type="binding site" evidence="17">
    <location>
        <position position="496"/>
    </location>
    <ligand>
        <name>Mg(2+)</name>
        <dbReference type="ChEBI" id="CHEBI:18420"/>
        <label>1</label>
    </ligand>
</feature>
<sequence>MSFDSSRSANSVGKSKRNLNSNSSNPSEGSNKNNKKKKINQKTLGMAWGANSLSSSRSFSRNSPFTDFGSYMVDKNRKLRNQFDADASTSSLSESGKAIFHGVSIFVDGFTVPSSQELRGYMLKHGGRFENYFSRHRVTHIICSNLPNSKLKNLRSFSGGLPVVKPTWVLDCVAANRLLNWVPYQLDQLVKETCNQKKLSAFFSLNGNFVSEGSETSASFHEKLETKDSLLNDCMIKNALLSEPEESINDTKQCIGESVLHEKSSEVVEEQPSSDDVKYGNLRLLGASSTDMEDENSVKLVSQSRPDSPSTSVNYYFLDSKNSEGSPNSRRKSPSNQLHSTLGDPNFVENYFKHSRLHFIGTWRNRYRKRFPSLPDGDKFGNPHNNALTVPRKIIHIDMDCFFVAVVIKNLPELRDKPVAVCHSNNPRGTAEISSANYPARDYGVRAGIFVRDAKALCPHLVIVPYDFEAYEEVADQFYSILHKHCNKVQAVSCDEAFLDVTDLEDEHPEQLASIIRKEIDETTGCTASAGIAQNLLIARLATRTAKPNGQCYIPPEKVDAYLSELPIKALPGVGHVLEEKLKKRQIWTCGQLRRVSKESLLKDFGTKTGDMLWSYCRGIDNRMVGMVQETKSIGAEVNWGVRFNDLKDSENFIVHLCKEVSLRLQGCGVQGRTITLKLKKRRKDAEEPRKYMGCGDCENLSHSVTVPIPTDNEDVLQRISKQLFSSFHIDVKEIRGIGLQVSKLESADTGHDKNALISWLTNASTNTGEPHEDKEGVDRDCGKQSSDGKSHQFNNLNGPPCQMHTNQSSKACLNQVSSLPPLSHLDMGVIESLPSEIISEVNEMYGGKLIYLIEKGKGKVDRVSSSICSTSRVKVEGVKDKGKKPLFPHMVCQDGIPTEDKKSLNVEHLLLPFSDVEKPRQEMQSLPATTPGSSNLQLTNSCEDRIDFMPASLSQVDISVLQQLPEEIKVDILEVLPAHRTEYSSEATVGSTKEYQHDTGRVKKGDNHMGDLGFVSRNNICIGNPPEWVEKFKVSNCWILNIFVEMYCKSGQTGLLSSVLQSVISMPYLPLDASYENRDRAICCLCELLKQYIELNIESDIEEIHICFRLLKRLGTKSRFFLQVYDLVYPYLQELMAFLIWLLSVKTMGETCIFEIQRSSDIRLSCSLKRLVLFPNTGADAVSTAPSQLLVDLIMSLHLMDKRQRTCRGKSQVTLEHQWKFDLWGKHLIASIHYLYGRNEVTYPIHFCGEKAEPVKHMVGDLSASNLARWRMCNLLSVFAEYFNLQSTHDVRADEHISSGIAEPNADFIYTL</sequence>
<evidence type="ECO:0000256" key="18">
    <source>
        <dbReference type="SAM" id="MobiDB-lite"/>
    </source>
</evidence>
<feature type="compositionally biased region" description="Polar residues" evidence="18">
    <location>
        <begin position="299"/>
        <end position="314"/>
    </location>
</feature>
<dbReference type="FunFam" id="3.30.70.270:FF:000019">
    <property type="entry name" value="DNA repair protein REV1"/>
    <property type="match status" value="1"/>
</dbReference>
<dbReference type="SUPFAM" id="SSF52113">
    <property type="entry name" value="BRCT domain"/>
    <property type="match status" value="1"/>
</dbReference>
<organism evidence="21 22">
    <name type="scientific">Nelumbo nucifera</name>
    <name type="common">Sacred lotus</name>
    <dbReference type="NCBI Taxonomy" id="4432"/>
    <lineage>
        <taxon>Eukaryota</taxon>
        <taxon>Viridiplantae</taxon>
        <taxon>Streptophyta</taxon>
        <taxon>Embryophyta</taxon>
        <taxon>Tracheophyta</taxon>
        <taxon>Spermatophyta</taxon>
        <taxon>Magnoliopsida</taxon>
        <taxon>Proteales</taxon>
        <taxon>Nelumbonaceae</taxon>
        <taxon>Nelumbo</taxon>
    </lineage>
</organism>
<evidence type="ECO:0000256" key="6">
    <source>
        <dbReference type="ARBA" id="ARBA00022679"/>
    </source>
</evidence>
<evidence type="ECO:0000256" key="4">
    <source>
        <dbReference type="ARBA" id="ARBA00022490"/>
    </source>
</evidence>
<dbReference type="SMART" id="SM00292">
    <property type="entry name" value="BRCT"/>
    <property type="match status" value="1"/>
</dbReference>
<dbReference type="EC" id="2.7.7.-" evidence="16"/>
<dbReference type="PANTHER" id="PTHR45990:SF1">
    <property type="entry name" value="DNA REPAIR PROTEIN REV1"/>
    <property type="match status" value="1"/>
</dbReference>
<dbReference type="GeneID" id="104611687"/>
<dbReference type="InterPro" id="IPR043128">
    <property type="entry name" value="Rev_trsase/Diguanyl_cyclase"/>
</dbReference>
<dbReference type="PROSITE" id="PS50172">
    <property type="entry name" value="BRCT"/>
    <property type="match status" value="1"/>
</dbReference>
<dbReference type="FunCoup" id="A0A1U8QA69">
    <property type="interactions" value="2928"/>
</dbReference>
<keyword evidence="12 16" id="KW-0238">DNA-binding</keyword>
<evidence type="ECO:0000256" key="12">
    <source>
        <dbReference type="ARBA" id="ARBA00023125"/>
    </source>
</evidence>
<dbReference type="Pfam" id="PF00817">
    <property type="entry name" value="IMS"/>
    <property type="match status" value="1"/>
</dbReference>
<feature type="compositionally biased region" description="Low complexity" evidence="18">
    <location>
        <begin position="18"/>
        <end position="32"/>
    </location>
</feature>
<keyword evidence="6 16" id="KW-0808">Transferase</keyword>
<keyword evidence="7 16" id="KW-0548">Nucleotidyltransferase</keyword>
<proteinExistence type="inferred from homology"/>
<dbReference type="PANTHER" id="PTHR45990">
    <property type="entry name" value="DNA REPAIR PROTEIN REV1"/>
    <property type="match status" value="1"/>
</dbReference>
<dbReference type="Pfam" id="PF11799">
    <property type="entry name" value="IMS_C"/>
    <property type="match status" value="1"/>
</dbReference>
<feature type="compositionally biased region" description="Basic and acidic residues" evidence="18">
    <location>
        <begin position="770"/>
        <end position="791"/>
    </location>
</feature>
<evidence type="ECO:0000259" key="19">
    <source>
        <dbReference type="PROSITE" id="PS50172"/>
    </source>
</evidence>
<keyword evidence="13 16" id="KW-0234">DNA repair</keyword>
<dbReference type="GO" id="GO:0042276">
    <property type="term" value="P:error-prone translesion synthesis"/>
    <property type="evidence" value="ECO:0000318"/>
    <property type="project" value="GO_Central"/>
</dbReference>
<evidence type="ECO:0000256" key="1">
    <source>
        <dbReference type="ARBA" id="ARBA00004123"/>
    </source>
</evidence>
<dbReference type="PROSITE" id="PS50173">
    <property type="entry name" value="UMUC"/>
    <property type="match status" value="1"/>
</dbReference>
<dbReference type="InterPro" id="IPR001357">
    <property type="entry name" value="BRCT_dom"/>
</dbReference>
<dbReference type="Gene3D" id="3.30.70.270">
    <property type="match status" value="1"/>
</dbReference>
<dbReference type="Gene3D" id="6.10.250.1490">
    <property type="match status" value="1"/>
</dbReference>
<protein>
    <recommendedName>
        <fullName evidence="16">DNA repair protein REV1</fullName>
        <ecNumber evidence="16">2.7.7.-</ecNumber>
    </recommendedName>
</protein>
<evidence type="ECO:0000259" key="20">
    <source>
        <dbReference type="PROSITE" id="PS50173"/>
    </source>
</evidence>
<evidence type="ECO:0000256" key="3">
    <source>
        <dbReference type="ARBA" id="ARBA00010945"/>
    </source>
</evidence>
<feature type="compositionally biased region" description="Polar residues" evidence="18">
    <location>
        <begin position="1"/>
        <end position="13"/>
    </location>
</feature>
<dbReference type="GO" id="GO:0005634">
    <property type="term" value="C:nucleus"/>
    <property type="evidence" value="ECO:0007669"/>
    <property type="project" value="UniProtKB-SubCell"/>
</dbReference>
<evidence type="ECO:0000256" key="16">
    <source>
        <dbReference type="PIRNR" id="PIRNR036573"/>
    </source>
</evidence>
<dbReference type="InterPro" id="IPR012112">
    <property type="entry name" value="REV1"/>
</dbReference>
<evidence type="ECO:0000256" key="17">
    <source>
        <dbReference type="PIRSR" id="PIRSR036573-2"/>
    </source>
</evidence>
<dbReference type="SUPFAM" id="SSF100879">
    <property type="entry name" value="Lesion bypass DNA polymerase (Y-family), little finger domain"/>
    <property type="match status" value="1"/>
</dbReference>